<protein>
    <submittedName>
        <fullName evidence="1">Uncharacterized protein</fullName>
    </submittedName>
</protein>
<dbReference type="Proteomes" id="UP000006637">
    <property type="component" value="Chromosome"/>
</dbReference>
<dbReference type="KEGG" id="rxy:Rxyl_1088"/>
<dbReference type="AlphaFoldDB" id="Q1AX24"/>
<keyword evidence="2" id="KW-1185">Reference proteome</keyword>
<dbReference type="EMBL" id="CP000386">
    <property type="protein sequence ID" value="ABG04054.1"/>
    <property type="molecule type" value="Genomic_DNA"/>
</dbReference>
<gene>
    <name evidence="1" type="ordered locus">Rxyl_1088</name>
</gene>
<proteinExistence type="predicted"/>
<dbReference type="eggNOG" id="COG4991">
    <property type="taxonomic scope" value="Bacteria"/>
</dbReference>
<sequence>MSFLRRGRRGVRVAGALSCGLVLAFAALLLGSGGRSPGAEEAGPPPGKPVFSFLLSDPETARSFRKEFGLDRRQMGRALEIARREAEALGRLYAGSEGIVAAAGEVPVEEIRERIARSGYNARVRAVAGATRARLLALLPPGSGERLDGWVGRRWALESRRARAENTYQLAATGVTCRVYATWYRGYTRYEVALPHKKLKFDGGYRVRISHQGHRAWAPVKEVGPWNTRDNYWQSRRYRDMWDDLPRCVPEAQAAYFNNYNGGKDQFGRQVLNPAGVDLTLAVAGRMGIKRKLQNRGVIRVYVYYPWVRR</sequence>
<evidence type="ECO:0000313" key="1">
    <source>
        <dbReference type="EMBL" id="ABG04054.1"/>
    </source>
</evidence>
<evidence type="ECO:0000313" key="2">
    <source>
        <dbReference type="Proteomes" id="UP000006637"/>
    </source>
</evidence>
<reference evidence="1 2" key="1">
    <citation type="submission" date="2006-06" db="EMBL/GenBank/DDBJ databases">
        <title>Complete sequence of Rubrobacter xylanophilus DSM 9941.</title>
        <authorList>
            <consortium name="US DOE Joint Genome Institute"/>
            <person name="Copeland A."/>
            <person name="Lucas S."/>
            <person name="Lapidus A."/>
            <person name="Barry K."/>
            <person name="Detter J.C."/>
            <person name="Glavina del Rio T."/>
            <person name="Hammon N."/>
            <person name="Israni S."/>
            <person name="Dalin E."/>
            <person name="Tice H."/>
            <person name="Pitluck S."/>
            <person name="Munk A.C."/>
            <person name="Brettin T."/>
            <person name="Bruce D."/>
            <person name="Han C."/>
            <person name="Tapia R."/>
            <person name="Gilna P."/>
            <person name="Schmutz J."/>
            <person name="Larimer F."/>
            <person name="Land M."/>
            <person name="Hauser L."/>
            <person name="Kyrpides N."/>
            <person name="Lykidis A."/>
            <person name="da Costa M.S."/>
            <person name="Rainey F.A."/>
            <person name="Empadinhas N."/>
            <person name="Jolivet E."/>
            <person name="Battista J.R."/>
            <person name="Richardson P."/>
        </authorList>
    </citation>
    <scope>NUCLEOTIDE SEQUENCE [LARGE SCALE GENOMIC DNA]</scope>
    <source>
        <strain evidence="2">DSM 9941 / NBRC 16129 / PRD-1</strain>
    </source>
</reference>
<dbReference type="OrthoDB" id="3734014at2"/>
<accession>Q1AX24</accession>
<organism evidence="1 2">
    <name type="scientific">Rubrobacter xylanophilus (strain DSM 9941 / JCM 11954 / NBRC 16129 / PRD-1)</name>
    <dbReference type="NCBI Taxonomy" id="266117"/>
    <lineage>
        <taxon>Bacteria</taxon>
        <taxon>Bacillati</taxon>
        <taxon>Actinomycetota</taxon>
        <taxon>Rubrobacteria</taxon>
        <taxon>Rubrobacterales</taxon>
        <taxon>Rubrobacteraceae</taxon>
        <taxon>Rubrobacter</taxon>
    </lineage>
</organism>
<dbReference type="HOGENOM" id="CLU_896831_0_0_11"/>
<name>Q1AX24_RUBXD</name>
<dbReference type="STRING" id="266117.Rxyl_1088"/>
<dbReference type="RefSeq" id="WP_011564072.1">
    <property type="nucleotide sequence ID" value="NC_008148.1"/>
</dbReference>